<evidence type="ECO:0008006" key="4">
    <source>
        <dbReference type="Google" id="ProtNLM"/>
    </source>
</evidence>
<dbReference type="Proteomes" id="UP000054549">
    <property type="component" value="Unassembled WGS sequence"/>
</dbReference>
<feature type="region of interest" description="Disordered" evidence="1">
    <location>
        <begin position="353"/>
        <end position="372"/>
    </location>
</feature>
<dbReference type="OrthoDB" id="3163863at2759"/>
<dbReference type="STRING" id="946122.A0A0C2WGG7"/>
<accession>A0A0C2WGG7</accession>
<proteinExistence type="predicted"/>
<sequence>MISSIGSISFIDRINQHYTSKRSSKELAKQAKLFIGAVAASPKVIPQWLRRFEFDLDLFLRTLLECVPTSLSRRYVASAILGCIAGEWHCSESVENLRELALNWFGHLFWTFKSAGADGMLATSDDVLHHYIREAVLRREGYRCLVTGVYDWQRAQRHQVPKANMDYACILPRTARPDHSRDDAKRSIHDYFSPASWDIFQHYMSVAIDDEEVLLDELESPANAVAMELDAGYSFQQFYFSLETCPGQVPDNHVIVPYDHEISDLCAIAPLQDRISLYGQMAAGDSISTPSPLFLQIHATIAKVLYFSRAGIVIDRINDYLGQNHPVLQRLDFESARMTLELNDSVEKMFANLGKEKKRESESESESDGTRCKKFEASVRRELKRRKLV</sequence>
<dbReference type="AlphaFoldDB" id="A0A0C2WGG7"/>
<protein>
    <recommendedName>
        <fullName evidence="4">HNH nuclease domain-containing protein</fullName>
    </recommendedName>
</protein>
<organism evidence="2 3">
    <name type="scientific">Amanita muscaria (strain Koide BX008)</name>
    <dbReference type="NCBI Taxonomy" id="946122"/>
    <lineage>
        <taxon>Eukaryota</taxon>
        <taxon>Fungi</taxon>
        <taxon>Dikarya</taxon>
        <taxon>Basidiomycota</taxon>
        <taxon>Agaricomycotina</taxon>
        <taxon>Agaricomycetes</taxon>
        <taxon>Agaricomycetidae</taxon>
        <taxon>Agaricales</taxon>
        <taxon>Pluteineae</taxon>
        <taxon>Amanitaceae</taxon>
        <taxon>Amanita</taxon>
    </lineage>
</organism>
<evidence type="ECO:0000313" key="2">
    <source>
        <dbReference type="EMBL" id="KIL60512.1"/>
    </source>
</evidence>
<dbReference type="HOGENOM" id="CLU_709733_0_0_1"/>
<keyword evidence="3" id="KW-1185">Reference proteome</keyword>
<feature type="compositionally biased region" description="Basic and acidic residues" evidence="1">
    <location>
        <begin position="354"/>
        <end position="372"/>
    </location>
</feature>
<evidence type="ECO:0000313" key="3">
    <source>
        <dbReference type="Proteomes" id="UP000054549"/>
    </source>
</evidence>
<gene>
    <name evidence="2" type="ORF">M378DRAFT_187762</name>
</gene>
<dbReference type="EMBL" id="KN818297">
    <property type="protein sequence ID" value="KIL60512.1"/>
    <property type="molecule type" value="Genomic_DNA"/>
</dbReference>
<reference evidence="2 3" key="1">
    <citation type="submission" date="2014-04" db="EMBL/GenBank/DDBJ databases">
        <title>Evolutionary Origins and Diversification of the Mycorrhizal Mutualists.</title>
        <authorList>
            <consortium name="DOE Joint Genome Institute"/>
            <consortium name="Mycorrhizal Genomics Consortium"/>
            <person name="Kohler A."/>
            <person name="Kuo A."/>
            <person name="Nagy L.G."/>
            <person name="Floudas D."/>
            <person name="Copeland A."/>
            <person name="Barry K.W."/>
            <person name="Cichocki N."/>
            <person name="Veneault-Fourrey C."/>
            <person name="LaButti K."/>
            <person name="Lindquist E.A."/>
            <person name="Lipzen A."/>
            <person name="Lundell T."/>
            <person name="Morin E."/>
            <person name="Murat C."/>
            <person name="Riley R."/>
            <person name="Ohm R."/>
            <person name="Sun H."/>
            <person name="Tunlid A."/>
            <person name="Henrissat B."/>
            <person name="Grigoriev I.V."/>
            <person name="Hibbett D.S."/>
            <person name="Martin F."/>
        </authorList>
    </citation>
    <scope>NUCLEOTIDE SEQUENCE [LARGE SCALE GENOMIC DNA]</scope>
    <source>
        <strain evidence="2 3">Koide BX008</strain>
    </source>
</reference>
<dbReference type="InParanoid" id="A0A0C2WGG7"/>
<name>A0A0C2WGG7_AMAMK</name>
<evidence type="ECO:0000256" key="1">
    <source>
        <dbReference type="SAM" id="MobiDB-lite"/>
    </source>
</evidence>